<protein>
    <submittedName>
        <fullName evidence="6">Transcriptional attenuator, LytR family</fullName>
    </submittedName>
</protein>
<feature type="compositionally biased region" description="Basic and acidic residues" evidence="2">
    <location>
        <begin position="1"/>
        <end position="11"/>
    </location>
</feature>
<keyword evidence="3" id="KW-0812">Transmembrane</keyword>
<dbReference type="Proteomes" id="UP000198318">
    <property type="component" value="Unassembled WGS sequence"/>
</dbReference>
<feature type="domain" description="LytR/CpsA/Psr regulator C-terminal" evidence="5">
    <location>
        <begin position="567"/>
        <end position="650"/>
    </location>
</feature>
<feature type="compositionally biased region" description="Low complexity" evidence="2">
    <location>
        <begin position="137"/>
        <end position="159"/>
    </location>
</feature>
<dbReference type="PANTHER" id="PTHR33392:SF6">
    <property type="entry name" value="POLYISOPRENYL-TEICHOIC ACID--PEPTIDOGLYCAN TEICHOIC ACID TRANSFERASE TAGU"/>
    <property type="match status" value="1"/>
</dbReference>
<feature type="compositionally biased region" description="Acidic residues" evidence="2">
    <location>
        <begin position="119"/>
        <end position="129"/>
    </location>
</feature>
<dbReference type="NCBIfam" id="TIGR00350">
    <property type="entry name" value="lytR_cpsA_psr"/>
    <property type="match status" value="1"/>
</dbReference>
<dbReference type="Pfam" id="PF03816">
    <property type="entry name" value="LytR_cpsA_psr"/>
    <property type="match status" value="1"/>
</dbReference>
<feature type="compositionally biased region" description="Gly residues" evidence="2">
    <location>
        <begin position="188"/>
        <end position="220"/>
    </location>
</feature>
<accession>A0A239FY84</accession>
<dbReference type="InterPro" id="IPR027381">
    <property type="entry name" value="LytR/CpsA/Psr_C"/>
</dbReference>
<evidence type="ECO:0000256" key="1">
    <source>
        <dbReference type="ARBA" id="ARBA00006068"/>
    </source>
</evidence>
<dbReference type="InterPro" id="IPR050922">
    <property type="entry name" value="LytR/CpsA/Psr_CW_biosynth"/>
</dbReference>
<dbReference type="AlphaFoldDB" id="A0A239FY84"/>
<evidence type="ECO:0000259" key="5">
    <source>
        <dbReference type="Pfam" id="PF13399"/>
    </source>
</evidence>
<feature type="transmembrane region" description="Helical" evidence="3">
    <location>
        <begin position="232"/>
        <end position="255"/>
    </location>
</feature>
<dbReference type="Pfam" id="PF13399">
    <property type="entry name" value="LytR_C"/>
    <property type="match status" value="1"/>
</dbReference>
<comment type="similarity">
    <text evidence="1">Belongs to the LytR/CpsA/Psr (LCP) family.</text>
</comment>
<dbReference type="EMBL" id="FZOR01000006">
    <property type="protein sequence ID" value="SNS60734.1"/>
    <property type="molecule type" value="Genomic_DNA"/>
</dbReference>
<sequence>MSDNEPGREDLAGDTAAQSNTTASTGETATEQPRPTPRPAATPAATDQAAPEATGPERPDAPPATQAPTSTTVEDTPGDDAEPGDVDNAATERTDTGGKAKAAPSAEPAATDAPGPQGDDAEADNPQDADADRADSRATAGASTSAGAEDAEGADVASEGAKEAESAAPGDAAPGETDAGETGARDAGAGGSGAGDSGSGDSGSGDSGSGGADSDGGSAKGGKPRRSRRRRVLRWTAVGMLAVVLVGGGGAAWLYHDIVGGIDQKHVGGRLGPDRPKKLNKSLNILLLGSDTRAGENSEYADGVTGARSDTTILLHLSPNRDQAVGISFPRDSMVKMPKCEKEGGGTVPAQFGMLNSAFAFGGPTCTWKTLEGLTGIHIDHFVQIDFSGFKRMVDALGGVEICVDRPVNDPRAQLYLKAGKQTVKGTQALGYVRARYSLGNGSDLERIQRQQKFMAAVVDKATSGSMLTDPAKTYKFLKAATKSMTTDDDLNLATMKKIADGLKGMDAGQVRFVTVPVERYAPDPNRVQWNRERAKALFEAVRRDDDLPAEPPAPAPSQQALPAPGQVNVTVVAAGAPKKAVDNAVRQLRERGFKVAKTVGRASAAGDTRLVYAPSAEAQASVLARALPDAVLTADGGAPAGGVRLVLGKSGARFTPPAINKIGGGVKAGRKNPCA</sequence>
<dbReference type="PANTHER" id="PTHR33392">
    <property type="entry name" value="POLYISOPRENYL-TEICHOIC ACID--PEPTIDOGLYCAN TEICHOIC ACID TRANSFERASE TAGU"/>
    <property type="match status" value="1"/>
</dbReference>
<keyword evidence="3" id="KW-0472">Membrane</keyword>
<keyword evidence="7" id="KW-1185">Reference proteome</keyword>
<proteinExistence type="inferred from homology"/>
<name>A0A239FY84_9ACTN</name>
<feature type="domain" description="Cell envelope-related transcriptional attenuator" evidence="4">
    <location>
        <begin position="308"/>
        <end position="463"/>
    </location>
</feature>
<evidence type="ECO:0000313" key="7">
    <source>
        <dbReference type="Proteomes" id="UP000198318"/>
    </source>
</evidence>
<evidence type="ECO:0000256" key="2">
    <source>
        <dbReference type="SAM" id="MobiDB-lite"/>
    </source>
</evidence>
<feature type="compositionally biased region" description="Low complexity" evidence="2">
    <location>
        <begin position="41"/>
        <end position="54"/>
    </location>
</feature>
<evidence type="ECO:0000313" key="6">
    <source>
        <dbReference type="EMBL" id="SNS60734.1"/>
    </source>
</evidence>
<feature type="compositionally biased region" description="Low complexity" evidence="2">
    <location>
        <begin position="63"/>
        <end position="72"/>
    </location>
</feature>
<gene>
    <name evidence="6" type="ORF">SAMN05443665_1006186</name>
</gene>
<organism evidence="6 7">
    <name type="scientific">Actinomadura meyerae</name>
    <dbReference type="NCBI Taxonomy" id="240840"/>
    <lineage>
        <taxon>Bacteria</taxon>
        <taxon>Bacillati</taxon>
        <taxon>Actinomycetota</taxon>
        <taxon>Actinomycetes</taxon>
        <taxon>Streptosporangiales</taxon>
        <taxon>Thermomonosporaceae</taxon>
        <taxon>Actinomadura</taxon>
    </lineage>
</organism>
<reference evidence="6 7" key="1">
    <citation type="submission" date="2017-06" db="EMBL/GenBank/DDBJ databases">
        <authorList>
            <person name="Kim H.J."/>
            <person name="Triplett B.A."/>
        </authorList>
    </citation>
    <scope>NUCLEOTIDE SEQUENCE [LARGE SCALE GENOMIC DNA]</scope>
    <source>
        <strain evidence="6 7">DSM 44715</strain>
    </source>
</reference>
<keyword evidence="3" id="KW-1133">Transmembrane helix</keyword>
<dbReference type="InterPro" id="IPR004474">
    <property type="entry name" value="LytR_CpsA_psr"/>
</dbReference>
<feature type="compositionally biased region" description="Low complexity" evidence="2">
    <location>
        <begin position="100"/>
        <end position="114"/>
    </location>
</feature>
<evidence type="ECO:0000259" key="4">
    <source>
        <dbReference type="Pfam" id="PF03816"/>
    </source>
</evidence>
<feature type="region of interest" description="Disordered" evidence="2">
    <location>
        <begin position="1"/>
        <end position="229"/>
    </location>
</feature>
<evidence type="ECO:0000256" key="3">
    <source>
        <dbReference type="SAM" id="Phobius"/>
    </source>
</evidence>
<feature type="compositionally biased region" description="Acidic residues" evidence="2">
    <location>
        <begin position="76"/>
        <end position="85"/>
    </location>
</feature>
<feature type="compositionally biased region" description="Polar residues" evidence="2">
    <location>
        <begin position="16"/>
        <end position="27"/>
    </location>
</feature>
<dbReference type="Gene3D" id="3.40.630.190">
    <property type="entry name" value="LCP protein"/>
    <property type="match status" value="1"/>
</dbReference>